<proteinExistence type="predicted"/>
<organism evidence="1 2">
    <name type="scientific">Abeliophyllum distichum</name>
    <dbReference type="NCBI Taxonomy" id="126358"/>
    <lineage>
        <taxon>Eukaryota</taxon>
        <taxon>Viridiplantae</taxon>
        <taxon>Streptophyta</taxon>
        <taxon>Embryophyta</taxon>
        <taxon>Tracheophyta</taxon>
        <taxon>Spermatophyta</taxon>
        <taxon>Magnoliopsida</taxon>
        <taxon>eudicotyledons</taxon>
        <taxon>Gunneridae</taxon>
        <taxon>Pentapetalae</taxon>
        <taxon>asterids</taxon>
        <taxon>lamiids</taxon>
        <taxon>Lamiales</taxon>
        <taxon>Oleaceae</taxon>
        <taxon>Forsythieae</taxon>
        <taxon>Abeliophyllum</taxon>
    </lineage>
</organism>
<sequence length="112" mass="12774">MCRGSAMLVLHIEVRVNNAEVKLVKCIVQNIVVNISFNQIAGLCTLCFLEKVDRLIGKEHLFKHESYKDDNSISEIQPAKSSGLHHHLLRDETQMILLPLMFKALKFIVIHP</sequence>
<dbReference type="AlphaFoldDB" id="A0ABD1QJ73"/>
<name>A0ABD1QJ73_9LAMI</name>
<evidence type="ECO:0000313" key="2">
    <source>
        <dbReference type="Proteomes" id="UP001604336"/>
    </source>
</evidence>
<dbReference type="EMBL" id="JBFOLK010000011">
    <property type="protein sequence ID" value="KAL2476282.1"/>
    <property type="molecule type" value="Genomic_DNA"/>
</dbReference>
<reference evidence="2" key="1">
    <citation type="submission" date="2024-07" db="EMBL/GenBank/DDBJ databases">
        <title>Two chromosome-level genome assemblies of Korean endemic species Abeliophyllum distichum and Forsythia ovata (Oleaceae).</title>
        <authorList>
            <person name="Jang H."/>
        </authorList>
    </citation>
    <scope>NUCLEOTIDE SEQUENCE [LARGE SCALE GENOMIC DNA]</scope>
</reference>
<accession>A0ABD1QJ73</accession>
<gene>
    <name evidence="1" type="ORF">Adt_37018</name>
</gene>
<dbReference type="Proteomes" id="UP001604336">
    <property type="component" value="Unassembled WGS sequence"/>
</dbReference>
<comment type="caution">
    <text evidence="1">The sequence shown here is derived from an EMBL/GenBank/DDBJ whole genome shotgun (WGS) entry which is preliminary data.</text>
</comment>
<evidence type="ECO:0000313" key="1">
    <source>
        <dbReference type="EMBL" id="KAL2476282.1"/>
    </source>
</evidence>
<protein>
    <submittedName>
        <fullName evidence="1">Uncharacterized protein</fullName>
    </submittedName>
</protein>
<dbReference type="PANTHER" id="PTHR45979">
    <property type="entry name" value="PAP/OAS1 SUBSTRATE-BINDING DOMAIN SUPERFAMILY"/>
    <property type="match status" value="1"/>
</dbReference>
<dbReference type="InterPro" id="IPR058921">
    <property type="entry name" value="PAP/OAS1-rel"/>
</dbReference>
<keyword evidence="2" id="KW-1185">Reference proteome</keyword>
<dbReference type="PANTHER" id="PTHR45979:SF30">
    <property type="entry name" value="NUCLEOTIDYLTRANSFERASE"/>
    <property type="match status" value="1"/>
</dbReference>